<dbReference type="AlphaFoldDB" id="B4MQB0"/>
<dbReference type="eggNOG" id="KOG0027">
    <property type="taxonomic scope" value="Eukaryota"/>
</dbReference>
<dbReference type="SMART" id="SM00054">
    <property type="entry name" value="EFh"/>
    <property type="match status" value="4"/>
</dbReference>
<feature type="domain" description="EF-hand" evidence="3">
    <location>
        <begin position="46"/>
        <end position="81"/>
    </location>
</feature>
<dbReference type="GO" id="GO:0005509">
    <property type="term" value="F:calcium ion binding"/>
    <property type="evidence" value="ECO:0007669"/>
    <property type="project" value="InterPro"/>
</dbReference>
<feature type="domain" description="EF-hand" evidence="3">
    <location>
        <begin position="83"/>
        <end position="118"/>
    </location>
</feature>
<dbReference type="InterPro" id="IPR011992">
    <property type="entry name" value="EF-hand-dom_pair"/>
</dbReference>
<evidence type="ECO:0000256" key="1">
    <source>
        <dbReference type="ARBA" id="ARBA00022737"/>
    </source>
</evidence>
<dbReference type="InterPro" id="IPR002048">
    <property type="entry name" value="EF_hand_dom"/>
</dbReference>
<evidence type="ECO:0000256" key="2">
    <source>
        <dbReference type="ARBA" id="ARBA00022837"/>
    </source>
</evidence>
<dbReference type="PROSITE" id="PS00018">
    <property type="entry name" value="EF_HAND_1"/>
    <property type="match status" value="2"/>
</dbReference>
<dbReference type="InParanoid" id="B4MQB0"/>
<dbReference type="InterPro" id="IPR018247">
    <property type="entry name" value="EF_Hand_1_Ca_BS"/>
</dbReference>
<dbReference type="EMBL" id="CH963849">
    <property type="protein sequence ID" value="EDW74299.1"/>
    <property type="molecule type" value="Genomic_DNA"/>
</dbReference>
<dbReference type="STRING" id="7260.B4MQB0"/>
<sequence>MAEQQELTNAQIEEMREQFQVYDQDGGGTIQAPELCNVLTSMGNLLTEAEVYELIDSVDVDGNREIDFPEFLTMMAPRIFETERNENLEKAFQFFDRDGDGYFNWQDIKAVTSNLGVSITDEEIKMILREVDANGDNRVHLSEFMTFMRENRDDMGRN</sequence>
<dbReference type="PANTHER" id="PTHR23050">
    <property type="entry name" value="CALCIUM BINDING PROTEIN"/>
    <property type="match status" value="1"/>
</dbReference>
<dbReference type="OrthoDB" id="26525at2759"/>
<dbReference type="Gene3D" id="1.10.238.10">
    <property type="entry name" value="EF-hand"/>
    <property type="match status" value="2"/>
</dbReference>
<reference evidence="4 5" key="1">
    <citation type="journal article" date="2007" name="Nature">
        <title>Evolution of genes and genomes on the Drosophila phylogeny.</title>
        <authorList>
            <consortium name="Drosophila 12 Genomes Consortium"/>
            <person name="Clark A.G."/>
            <person name="Eisen M.B."/>
            <person name="Smith D.R."/>
            <person name="Bergman C.M."/>
            <person name="Oliver B."/>
            <person name="Markow T.A."/>
            <person name="Kaufman T.C."/>
            <person name="Kellis M."/>
            <person name="Gelbart W."/>
            <person name="Iyer V.N."/>
            <person name="Pollard D.A."/>
            <person name="Sackton T.B."/>
            <person name="Larracuente A.M."/>
            <person name="Singh N.D."/>
            <person name="Abad J.P."/>
            <person name="Abt D.N."/>
            <person name="Adryan B."/>
            <person name="Aguade M."/>
            <person name="Akashi H."/>
            <person name="Anderson W.W."/>
            <person name="Aquadro C.F."/>
            <person name="Ardell D.H."/>
            <person name="Arguello R."/>
            <person name="Artieri C.G."/>
            <person name="Barbash D.A."/>
            <person name="Barker D."/>
            <person name="Barsanti P."/>
            <person name="Batterham P."/>
            <person name="Batzoglou S."/>
            <person name="Begun D."/>
            <person name="Bhutkar A."/>
            <person name="Blanco E."/>
            <person name="Bosak S.A."/>
            <person name="Bradley R.K."/>
            <person name="Brand A.D."/>
            <person name="Brent M.R."/>
            <person name="Brooks A.N."/>
            <person name="Brown R.H."/>
            <person name="Butlin R.K."/>
            <person name="Caggese C."/>
            <person name="Calvi B.R."/>
            <person name="Bernardo de Carvalho A."/>
            <person name="Caspi A."/>
            <person name="Castrezana S."/>
            <person name="Celniker S.E."/>
            <person name="Chang J.L."/>
            <person name="Chapple C."/>
            <person name="Chatterji S."/>
            <person name="Chinwalla A."/>
            <person name="Civetta A."/>
            <person name="Clifton S.W."/>
            <person name="Comeron J.M."/>
            <person name="Costello J.C."/>
            <person name="Coyne J.A."/>
            <person name="Daub J."/>
            <person name="David R.G."/>
            <person name="Delcher A.L."/>
            <person name="Delehaunty K."/>
            <person name="Do C.B."/>
            <person name="Ebling H."/>
            <person name="Edwards K."/>
            <person name="Eickbush T."/>
            <person name="Evans J.D."/>
            <person name="Filipski A."/>
            <person name="Findeiss S."/>
            <person name="Freyhult E."/>
            <person name="Fulton L."/>
            <person name="Fulton R."/>
            <person name="Garcia A.C."/>
            <person name="Gardiner A."/>
            <person name="Garfield D.A."/>
            <person name="Garvin B.E."/>
            <person name="Gibson G."/>
            <person name="Gilbert D."/>
            <person name="Gnerre S."/>
            <person name="Godfrey J."/>
            <person name="Good R."/>
            <person name="Gotea V."/>
            <person name="Gravely B."/>
            <person name="Greenberg A.J."/>
            <person name="Griffiths-Jones S."/>
            <person name="Gross S."/>
            <person name="Guigo R."/>
            <person name="Gustafson E.A."/>
            <person name="Haerty W."/>
            <person name="Hahn M.W."/>
            <person name="Halligan D.L."/>
            <person name="Halpern A.L."/>
            <person name="Halter G.M."/>
            <person name="Han M.V."/>
            <person name="Heger A."/>
            <person name="Hillier L."/>
            <person name="Hinrichs A.S."/>
            <person name="Holmes I."/>
            <person name="Hoskins R.A."/>
            <person name="Hubisz M.J."/>
            <person name="Hultmark D."/>
            <person name="Huntley M.A."/>
            <person name="Jaffe D.B."/>
            <person name="Jagadeeshan S."/>
            <person name="Jeck W.R."/>
            <person name="Johnson J."/>
            <person name="Jones C.D."/>
            <person name="Jordan W.C."/>
            <person name="Karpen G.H."/>
            <person name="Kataoka E."/>
            <person name="Keightley P.D."/>
            <person name="Kheradpour P."/>
            <person name="Kirkness E.F."/>
            <person name="Koerich L.B."/>
            <person name="Kristiansen K."/>
            <person name="Kudrna D."/>
            <person name="Kulathinal R.J."/>
            <person name="Kumar S."/>
            <person name="Kwok R."/>
            <person name="Lander E."/>
            <person name="Langley C.H."/>
            <person name="Lapoint R."/>
            <person name="Lazzaro B.P."/>
            <person name="Lee S.J."/>
            <person name="Levesque L."/>
            <person name="Li R."/>
            <person name="Lin C.F."/>
            <person name="Lin M.F."/>
            <person name="Lindblad-Toh K."/>
            <person name="Llopart A."/>
            <person name="Long M."/>
            <person name="Low L."/>
            <person name="Lozovsky E."/>
            <person name="Lu J."/>
            <person name="Luo M."/>
            <person name="Machado C.A."/>
            <person name="Makalowski W."/>
            <person name="Marzo M."/>
            <person name="Matsuda M."/>
            <person name="Matzkin L."/>
            <person name="McAllister B."/>
            <person name="McBride C.S."/>
            <person name="McKernan B."/>
            <person name="McKernan K."/>
            <person name="Mendez-Lago M."/>
            <person name="Minx P."/>
            <person name="Mollenhauer M.U."/>
            <person name="Montooth K."/>
            <person name="Mount S.M."/>
            <person name="Mu X."/>
            <person name="Myers E."/>
            <person name="Negre B."/>
            <person name="Newfeld S."/>
            <person name="Nielsen R."/>
            <person name="Noor M.A."/>
            <person name="O'Grady P."/>
            <person name="Pachter L."/>
            <person name="Papaceit M."/>
            <person name="Parisi M.J."/>
            <person name="Parisi M."/>
            <person name="Parts L."/>
            <person name="Pedersen J.S."/>
            <person name="Pesole G."/>
            <person name="Phillippy A.M."/>
            <person name="Ponting C.P."/>
            <person name="Pop M."/>
            <person name="Porcelli D."/>
            <person name="Powell J.R."/>
            <person name="Prohaska S."/>
            <person name="Pruitt K."/>
            <person name="Puig M."/>
            <person name="Quesneville H."/>
            <person name="Ram K.R."/>
            <person name="Rand D."/>
            <person name="Rasmussen M.D."/>
            <person name="Reed L.K."/>
            <person name="Reenan R."/>
            <person name="Reily A."/>
            <person name="Remington K.A."/>
            <person name="Rieger T.T."/>
            <person name="Ritchie M.G."/>
            <person name="Robin C."/>
            <person name="Rogers Y.H."/>
            <person name="Rohde C."/>
            <person name="Rozas J."/>
            <person name="Rubenfield M.J."/>
            <person name="Ruiz A."/>
            <person name="Russo S."/>
            <person name="Salzberg S.L."/>
            <person name="Sanchez-Gracia A."/>
            <person name="Saranga D.J."/>
            <person name="Sato H."/>
            <person name="Schaeffer S.W."/>
            <person name="Schatz M.C."/>
            <person name="Schlenke T."/>
            <person name="Schwartz R."/>
            <person name="Segarra C."/>
            <person name="Singh R.S."/>
            <person name="Sirot L."/>
            <person name="Sirota M."/>
            <person name="Sisneros N.B."/>
            <person name="Smith C.D."/>
            <person name="Smith T.F."/>
            <person name="Spieth J."/>
            <person name="Stage D.E."/>
            <person name="Stark A."/>
            <person name="Stephan W."/>
            <person name="Strausberg R.L."/>
            <person name="Strempel S."/>
            <person name="Sturgill D."/>
            <person name="Sutton G."/>
            <person name="Sutton G.G."/>
            <person name="Tao W."/>
            <person name="Teichmann S."/>
            <person name="Tobari Y.N."/>
            <person name="Tomimura Y."/>
            <person name="Tsolas J.M."/>
            <person name="Valente V.L."/>
            <person name="Venter E."/>
            <person name="Venter J.C."/>
            <person name="Vicario S."/>
            <person name="Vieira F.G."/>
            <person name="Vilella A.J."/>
            <person name="Villasante A."/>
            <person name="Walenz B."/>
            <person name="Wang J."/>
            <person name="Wasserman M."/>
            <person name="Watts T."/>
            <person name="Wilson D."/>
            <person name="Wilson R.K."/>
            <person name="Wing R.A."/>
            <person name="Wolfner M.F."/>
            <person name="Wong A."/>
            <person name="Wong G.K."/>
            <person name="Wu C.I."/>
            <person name="Wu G."/>
            <person name="Yamamoto D."/>
            <person name="Yang H.P."/>
            <person name="Yang S.P."/>
            <person name="Yorke J.A."/>
            <person name="Yoshida K."/>
            <person name="Zdobnov E."/>
            <person name="Zhang P."/>
            <person name="Zhang Y."/>
            <person name="Zimin A.V."/>
            <person name="Baldwin J."/>
            <person name="Abdouelleil A."/>
            <person name="Abdulkadir J."/>
            <person name="Abebe A."/>
            <person name="Abera B."/>
            <person name="Abreu J."/>
            <person name="Acer S.C."/>
            <person name="Aftuck L."/>
            <person name="Alexander A."/>
            <person name="An P."/>
            <person name="Anderson E."/>
            <person name="Anderson S."/>
            <person name="Arachi H."/>
            <person name="Azer M."/>
            <person name="Bachantsang P."/>
            <person name="Barry A."/>
            <person name="Bayul T."/>
            <person name="Berlin A."/>
            <person name="Bessette D."/>
            <person name="Bloom T."/>
            <person name="Blye J."/>
            <person name="Boguslavskiy L."/>
            <person name="Bonnet C."/>
            <person name="Boukhgalter B."/>
            <person name="Bourzgui I."/>
            <person name="Brown A."/>
            <person name="Cahill P."/>
            <person name="Channer S."/>
            <person name="Cheshatsang Y."/>
            <person name="Chuda L."/>
            <person name="Citroen M."/>
            <person name="Collymore A."/>
            <person name="Cooke P."/>
            <person name="Costello M."/>
            <person name="D'Aco K."/>
            <person name="Daza R."/>
            <person name="De Haan G."/>
            <person name="DeGray S."/>
            <person name="DeMaso C."/>
            <person name="Dhargay N."/>
            <person name="Dooley K."/>
            <person name="Dooley E."/>
            <person name="Doricent M."/>
            <person name="Dorje P."/>
            <person name="Dorjee K."/>
            <person name="Dupes A."/>
            <person name="Elong R."/>
            <person name="Falk J."/>
            <person name="Farina A."/>
            <person name="Faro S."/>
            <person name="Ferguson D."/>
            <person name="Fisher S."/>
            <person name="Foley C.D."/>
            <person name="Franke A."/>
            <person name="Friedrich D."/>
            <person name="Gadbois L."/>
            <person name="Gearin G."/>
            <person name="Gearin C.R."/>
            <person name="Giannoukos G."/>
            <person name="Goode T."/>
            <person name="Graham J."/>
            <person name="Grandbois E."/>
            <person name="Grewal S."/>
            <person name="Gyaltsen K."/>
            <person name="Hafez N."/>
            <person name="Hagos B."/>
            <person name="Hall J."/>
            <person name="Henson C."/>
            <person name="Hollinger A."/>
            <person name="Honan T."/>
            <person name="Huard M.D."/>
            <person name="Hughes L."/>
            <person name="Hurhula B."/>
            <person name="Husby M.E."/>
            <person name="Kamat A."/>
            <person name="Kanga B."/>
            <person name="Kashin S."/>
            <person name="Khazanovich D."/>
            <person name="Kisner P."/>
            <person name="Lance K."/>
            <person name="Lara M."/>
            <person name="Lee W."/>
            <person name="Lennon N."/>
            <person name="Letendre F."/>
            <person name="LeVine R."/>
            <person name="Lipovsky A."/>
            <person name="Liu X."/>
            <person name="Liu J."/>
            <person name="Liu S."/>
            <person name="Lokyitsang T."/>
            <person name="Lokyitsang Y."/>
            <person name="Lubonja R."/>
            <person name="Lui A."/>
            <person name="MacDonald P."/>
            <person name="Magnisalis V."/>
            <person name="Maru K."/>
            <person name="Matthews C."/>
            <person name="McCusker W."/>
            <person name="McDonough S."/>
            <person name="Mehta T."/>
            <person name="Meldrim J."/>
            <person name="Meneus L."/>
            <person name="Mihai O."/>
            <person name="Mihalev A."/>
            <person name="Mihova T."/>
            <person name="Mittelman R."/>
            <person name="Mlenga V."/>
            <person name="Montmayeur A."/>
            <person name="Mulrain L."/>
            <person name="Navidi A."/>
            <person name="Naylor J."/>
            <person name="Negash T."/>
            <person name="Nguyen T."/>
            <person name="Nguyen N."/>
            <person name="Nicol R."/>
            <person name="Norbu C."/>
            <person name="Norbu N."/>
            <person name="Novod N."/>
            <person name="O'Neill B."/>
            <person name="Osman S."/>
            <person name="Markiewicz E."/>
            <person name="Oyono O.L."/>
            <person name="Patti C."/>
            <person name="Phunkhang P."/>
            <person name="Pierre F."/>
            <person name="Priest M."/>
            <person name="Raghuraman S."/>
            <person name="Rege F."/>
            <person name="Reyes R."/>
            <person name="Rise C."/>
            <person name="Rogov P."/>
            <person name="Ross K."/>
            <person name="Ryan E."/>
            <person name="Settipalli S."/>
            <person name="Shea T."/>
            <person name="Sherpa N."/>
            <person name="Shi L."/>
            <person name="Shih D."/>
            <person name="Sparrow T."/>
            <person name="Spaulding J."/>
            <person name="Stalker J."/>
            <person name="Stange-Thomann N."/>
            <person name="Stavropoulos S."/>
            <person name="Stone C."/>
            <person name="Strader C."/>
            <person name="Tesfaye S."/>
            <person name="Thomson T."/>
            <person name="Thoulutsang Y."/>
            <person name="Thoulutsang D."/>
            <person name="Topham K."/>
            <person name="Topping I."/>
            <person name="Tsamla T."/>
            <person name="Vassiliev H."/>
            <person name="Vo A."/>
            <person name="Wangchuk T."/>
            <person name="Wangdi T."/>
            <person name="Weiand M."/>
            <person name="Wilkinson J."/>
            <person name="Wilson A."/>
            <person name="Yadav S."/>
            <person name="Young G."/>
            <person name="Yu Q."/>
            <person name="Zembek L."/>
            <person name="Zhong D."/>
            <person name="Zimmer A."/>
            <person name="Zwirko Z."/>
            <person name="Jaffe D.B."/>
            <person name="Alvarez P."/>
            <person name="Brockman W."/>
            <person name="Butler J."/>
            <person name="Chin C."/>
            <person name="Gnerre S."/>
            <person name="Grabherr M."/>
            <person name="Kleber M."/>
            <person name="Mauceli E."/>
            <person name="MacCallum I."/>
        </authorList>
    </citation>
    <scope>NUCLEOTIDE SEQUENCE [LARGE SCALE GENOMIC DNA]</scope>
    <source>
        <strain evidence="5">Tucson 14030-0811.24</strain>
    </source>
</reference>
<evidence type="ECO:0000313" key="4">
    <source>
        <dbReference type="EMBL" id="EDW74299.1"/>
    </source>
</evidence>
<keyword evidence="2" id="KW-0106">Calcium</keyword>
<organism evidence="5">
    <name type="scientific">Drosophila willistoni</name>
    <name type="common">Fruit fly</name>
    <dbReference type="NCBI Taxonomy" id="7260"/>
    <lineage>
        <taxon>Eukaryota</taxon>
        <taxon>Metazoa</taxon>
        <taxon>Ecdysozoa</taxon>
        <taxon>Arthropoda</taxon>
        <taxon>Hexapoda</taxon>
        <taxon>Insecta</taxon>
        <taxon>Pterygota</taxon>
        <taxon>Neoptera</taxon>
        <taxon>Endopterygota</taxon>
        <taxon>Diptera</taxon>
        <taxon>Brachycera</taxon>
        <taxon>Muscomorpha</taxon>
        <taxon>Ephydroidea</taxon>
        <taxon>Drosophilidae</taxon>
        <taxon>Drosophila</taxon>
        <taxon>Sophophora</taxon>
    </lineage>
</organism>
<name>B4MQB0_DROWI</name>
<dbReference type="PROSITE" id="PS50222">
    <property type="entry name" value="EF_HAND_2"/>
    <property type="match status" value="4"/>
</dbReference>
<evidence type="ECO:0000313" key="5">
    <source>
        <dbReference type="Proteomes" id="UP000007798"/>
    </source>
</evidence>
<feature type="domain" description="EF-hand" evidence="3">
    <location>
        <begin position="10"/>
        <end position="45"/>
    </location>
</feature>
<dbReference type="KEGG" id="dwi:6640243"/>
<gene>
    <name evidence="4" type="primary">Dwil\GK21452</name>
    <name evidence="4" type="ORF">Dwil_GK21452</name>
</gene>
<keyword evidence="5" id="KW-1185">Reference proteome</keyword>
<dbReference type="HOGENOM" id="CLU_061288_2_0_1"/>
<dbReference type="SUPFAM" id="SSF47473">
    <property type="entry name" value="EF-hand"/>
    <property type="match status" value="1"/>
</dbReference>
<proteinExistence type="predicted"/>
<protein>
    <submittedName>
        <fullName evidence="4">GK21452</fullName>
    </submittedName>
</protein>
<dbReference type="Pfam" id="PF13499">
    <property type="entry name" value="EF-hand_7"/>
    <property type="match status" value="2"/>
</dbReference>
<dbReference type="PhylomeDB" id="B4MQB0"/>
<evidence type="ECO:0000259" key="3">
    <source>
        <dbReference type="PROSITE" id="PS50222"/>
    </source>
</evidence>
<dbReference type="GO" id="GO:0072686">
    <property type="term" value="C:mitotic spindle"/>
    <property type="evidence" value="ECO:0007669"/>
    <property type="project" value="UniProtKB-ARBA"/>
</dbReference>
<dbReference type="FunCoup" id="B4MQB0">
    <property type="interactions" value="68"/>
</dbReference>
<keyword evidence="1" id="KW-0677">Repeat</keyword>
<dbReference type="SMR" id="B4MQB0"/>
<dbReference type="Proteomes" id="UP000007798">
    <property type="component" value="Unassembled WGS sequence"/>
</dbReference>
<dbReference type="InterPro" id="IPR050145">
    <property type="entry name" value="Centrin_CML-like"/>
</dbReference>
<feature type="domain" description="EF-hand" evidence="3">
    <location>
        <begin position="119"/>
        <end position="154"/>
    </location>
</feature>
<dbReference type="OMA" id="MMAPRMA"/>
<dbReference type="FunFam" id="1.10.238.10:FF:000527">
    <property type="entry name" value="Calmodulin-3"/>
    <property type="match status" value="1"/>
</dbReference>
<accession>B4MQB0</accession>